<feature type="compositionally biased region" description="Pro residues" evidence="1">
    <location>
        <begin position="15"/>
        <end position="26"/>
    </location>
</feature>
<reference evidence="3 4" key="1">
    <citation type="submission" date="2019-02" db="EMBL/GenBank/DDBJ databases">
        <title>Siculibacillus lacustris gen. nov., sp. nov., a new rosette-forming bacterium isolated from a freshwater crater lake (Lake St. Ana, Romania).</title>
        <authorList>
            <person name="Felfoldi T."/>
            <person name="Marton Z."/>
            <person name="Szabo A."/>
            <person name="Mentes A."/>
            <person name="Boka K."/>
            <person name="Marialigeti K."/>
            <person name="Mathe I."/>
            <person name="Koncz M."/>
            <person name="Schumann P."/>
            <person name="Toth E."/>
        </authorList>
    </citation>
    <scope>NUCLEOTIDE SEQUENCE [LARGE SCALE GENOMIC DNA]</scope>
    <source>
        <strain evidence="3 4">SA-279</strain>
    </source>
</reference>
<evidence type="ECO:0000313" key="3">
    <source>
        <dbReference type="EMBL" id="TBW37219.1"/>
    </source>
</evidence>
<dbReference type="PROSITE" id="PS51318">
    <property type="entry name" value="TAT"/>
    <property type="match status" value="1"/>
</dbReference>
<evidence type="ECO:0000313" key="4">
    <source>
        <dbReference type="Proteomes" id="UP000292781"/>
    </source>
</evidence>
<dbReference type="InterPro" id="IPR029058">
    <property type="entry name" value="AB_hydrolase_fold"/>
</dbReference>
<dbReference type="OrthoDB" id="9771666at2"/>
<accession>A0A4Q9VNR7</accession>
<comment type="caution">
    <text evidence="3">The sequence shown here is derived from an EMBL/GenBank/DDBJ whole genome shotgun (WGS) entry which is preliminary data.</text>
</comment>
<dbReference type="PANTHER" id="PTHR46623">
    <property type="entry name" value="CARBOXYMETHYLENEBUTENOLIDASE-RELATED"/>
    <property type="match status" value="1"/>
</dbReference>
<organism evidence="3 4">
    <name type="scientific">Siculibacillus lacustris</name>
    <dbReference type="NCBI Taxonomy" id="1549641"/>
    <lineage>
        <taxon>Bacteria</taxon>
        <taxon>Pseudomonadati</taxon>
        <taxon>Pseudomonadota</taxon>
        <taxon>Alphaproteobacteria</taxon>
        <taxon>Hyphomicrobiales</taxon>
        <taxon>Ancalomicrobiaceae</taxon>
        <taxon>Siculibacillus</taxon>
    </lineage>
</organism>
<dbReference type="InterPro" id="IPR051049">
    <property type="entry name" value="Dienelactone_hydrolase-like"/>
</dbReference>
<evidence type="ECO:0000256" key="1">
    <source>
        <dbReference type="SAM" id="MobiDB-lite"/>
    </source>
</evidence>
<evidence type="ECO:0000259" key="2">
    <source>
        <dbReference type="Pfam" id="PF01738"/>
    </source>
</evidence>
<dbReference type="Proteomes" id="UP000292781">
    <property type="component" value="Unassembled WGS sequence"/>
</dbReference>
<feature type="region of interest" description="Disordered" evidence="1">
    <location>
        <begin position="1"/>
        <end position="30"/>
    </location>
</feature>
<gene>
    <name evidence="3" type="ORF">EYW49_12205</name>
</gene>
<keyword evidence="3" id="KW-0378">Hydrolase</keyword>
<sequence>MTQPKSDLMSDSRSPLPPARPAPTPAAPDRRGFVAGALATVWAVAVGAPRPARAQDADASDPRLLTETVTFQARKQVYKGLLVRPRGGAKRPGLLLIPDQRGPNSFFRQLARRFALDGFVVMVPDLLSPYTLTQENSDEGQNILARIVPAEHLLVLDAAADLLQHHPDCSGAIAALGFVWGGSFALQFALSGTRVKAAVAYYVQPPSPDRAAEFKVPVQFHWVEGDPRSAPALEALEKRMIGAGRVFEAFVYPDTQSGFASEPNSRRFNKTAADHAYDRSLFFLKRWVVTGP</sequence>
<protein>
    <submittedName>
        <fullName evidence="3">Dienelactone hydrolase family protein</fullName>
    </submittedName>
</protein>
<name>A0A4Q9VNR7_9HYPH</name>
<dbReference type="InterPro" id="IPR002925">
    <property type="entry name" value="Dienelactn_hydro"/>
</dbReference>
<feature type="compositionally biased region" description="Polar residues" evidence="1">
    <location>
        <begin position="1"/>
        <end position="12"/>
    </location>
</feature>
<dbReference type="Gene3D" id="3.40.50.1820">
    <property type="entry name" value="alpha/beta hydrolase"/>
    <property type="match status" value="1"/>
</dbReference>
<feature type="domain" description="Dienelactone hydrolase" evidence="2">
    <location>
        <begin position="80"/>
        <end position="286"/>
    </location>
</feature>
<dbReference type="SUPFAM" id="SSF53474">
    <property type="entry name" value="alpha/beta-Hydrolases"/>
    <property type="match status" value="1"/>
</dbReference>
<dbReference type="AlphaFoldDB" id="A0A4Q9VNR7"/>
<dbReference type="InterPro" id="IPR006311">
    <property type="entry name" value="TAT_signal"/>
</dbReference>
<dbReference type="PANTHER" id="PTHR46623:SF6">
    <property type="entry name" value="ALPHA_BETA-HYDROLASES SUPERFAMILY PROTEIN"/>
    <property type="match status" value="1"/>
</dbReference>
<dbReference type="GO" id="GO:0016787">
    <property type="term" value="F:hydrolase activity"/>
    <property type="evidence" value="ECO:0007669"/>
    <property type="project" value="UniProtKB-KW"/>
</dbReference>
<dbReference type="EMBL" id="SJFN01000016">
    <property type="protein sequence ID" value="TBW37219.1"/>
    <property type="molecule type" value="Genomic_DNA"/>
</dbReference>
<keyword evidence="4" id="KW-1185">Reference proteome</keyword>
<proteinExistence type="predicted"/>
<dbReference type="Pfam" id="PF01738">
    <property type="entry name" value="DLH"/>
    <property type="match status" value="1"/>
</dbReference>